<comment type="caution">
    <text evidence="2">The sequence shown here is derived from an EMBL/GenBank/DDBJ whole genome shotgun (WGS) entry which is preliminary data.</text>
</comment>
<keyword evidence="1" id="KW-0812">Transmembrane</keyword>
<feature type="transmembrane region" description="Helical" evidence="1">
    <location>
        <begin position="30"/>
        <end position="51"/>
    </location>
</feature>
<proteinExistence type="predicted"/>
<evidence type="ECO:0000256" key="1">
    <source>
        <dbReference type="SAM" id="Phobius"/>
    </source>
</evidence>
<protein>
    <recommendedName>
        <fullName evidence="4">SdpI/YhfL family protein</fullName>
    </recommendedName>
</protein>
<feature type="transmembrane region" description="Helical" evidence="1">
    <location>
        <begin position="95"/>
        <end position="114"/>
    </location>
</feature>
<accession>A0ABX0JAW0</accession>
<sequence length="134" mass="15329">MRVVKKAIFYVGAIFLMGWLMSLNQAICNLVGAVMLIFIMRMAIPILALNYKLRNANKKIEISVIPSKSRLRNKMWFAAWSSGLILISFNDQVFVPLATVIYIGLGALYMPIIIRGHVWEEEVIEVKETNLWRA</sequence>
<evidence type="ECO:0000313" key="3">
    <source>
        <dbReference type="Proteomes" id="UP001165962"/>
    </source>
</evidence>
<evidence type="ECO:0000313" key="2">
    <source>
        <dbReference type="EMBL" id="NHN33272.1"/>
    </source>
</evidence>
<name>A0ABX0JAW0_9BACL</name>
<keyword evidence="1" id="KW-1133">Transmembrane helix</keyword>
<evidence type="ECO:0008006" key="4">
    <source>
        <dbReference type="Google" id="ProtNLM"/>
    </source>
</evidence>
<dbReference type="RefSeq" id="WP_166153577.1">
    <property type="nucleotide sequence ID" value="NZ_JAAOIW010000011.1"/>
</dbReference>
<feature type="transmembrane region" description="Helical" evidence="1">
    <location>
        <begin position="7"/>
        <end position="24"/>
    </location>
</feature>
<reference evidence="2" key="1">
    <citation type="submission" date="2020-03" db="EMBL/GenBank/DDBJ databases">
        <title>Draft sequencing of Paenibacilllus sp. S3N08.</title>
        <authorList>
            <person name="Kim D.-U."/>
        </authorList>
    </citation>
    <scope>NUCLEOTIDE SEQUENCE</scope>
    <source>
        <strain evidence="2">S3N08</strain>
    </source>
</reference>
<dbReference type="EMBL" id="JAAOIW010000011">
    <property type="protein sequence ID" value="NHN33272.1"/>
    <property type="molecule type" value="Genomic_DNA"/>
</dbReference>
<keyword evidence="1" id="KW-0472">Membrane</keyword>
<dbReference type="Proteomes" id="UP001165962">
    <property type="component" value="Unassembled WGS sequence"/>
</dbReference>
<gene>
    <name evidence="2" type="ORF">G9U52_26000</name>
</gene>
<organism evidence="2 3">
    <name type="scientific">Paenibacillus agricola</name>
    <dbReference type="NCBI Taxonomy" id="2716264"/>
    <lineage>
        <taxon>Bacteria</taxon>
        <taxon>Bacillati</taxon>
        <taxon>Bacillota</taxon>
        <taxon>Bacilli</taxon>
        <taxon>Bacillales</taxon>
        <taxon>Paenibacillaceae</taxon>
        <taxon>Paenibacillus</taxon>
    </lineage>
</organism>
<keyword evidence="3" id="KW-1185">Reference proteome</keyword>